<protein>
    <submittedName>
        <fullName evidence="1">Uncharacterized protein</fullName>
    </submittedName>
</protein>
<accession>A0A1I6NQZ1</accession>
<organism evidence="1 2">
    <name type="scientific">Sphingobacterium wenxiniae</name>
    <dbReference type="NCBI Taxonomy" id="683125"/>
    <lineage>
        <taxon>Bacteria</taxon>
        <taxon>Pseudomonadati</taxon>
        <taxon>Bacteroidota</taxon>
        <taxon>Sphingobacteriia</taxon>
        <taxon>Sphingobacteriales</taxon>
        <taxon>Sphingobacteriaceae</taxon>
        <taxon>Sphingobacterium</taxon>
    </lineage>
</organism>
<keyword evidence="2" id="KW-1185">Reference proteome</keyword>
<name>A0A1I6NQZ1_9SPHI</name>
<dbReference type="EMBL" id="FOZZ01000001">
    <property type="protein sequence ID" value="SFS30315.1"/>
    <property type="molecule type" value="Genomic_DNA"/>
</dbReference>
<gene>
    <name evidence="1" type="ORF">SAMN05660206_10117</name>
</gene>
<proteinExistence type="predicted"/>
<dbReference type="STRING" id="683125.SAMN05660206_10117"/>
<evidence type="ECO:0000313" key="2">
    <source>
        <dbReference type="Proteomes" id="UP000198785"/>
    </source>
</evidence>
<reference evidence="1 2" key="1">
    <citation type="submission" date="2016-10" db="EMBL/GenBank/DDBJ databases">
        <authorList>
            <person name="de Groot N.N."/>
        </authorList>
    </citation>
    <scope>NUCLEOTIDE SEQUENCE [LARGE SCALE GENOMIC DNA]</scope>
    <source>
        <strain evidence="1 2">DSM 22789</strain>
    </source>
</reference>
<sequence>MKQMFIRLLATGSTFAAIAFGVYAYGCASDWWGPGYNSIFSPEITVNNKKYEPFFYDDYTTFYNGYSIERSTELFKEETIKEWTSYLEQYDEKTVAYYLYDKELTEVLADISQSKNLAKEWNKHVLSTYALDFSKQKTKNFAAFVLLSRGLETYSNQTYNYWDYNDRITRHADQDFVDEKERVYKKASKRDKFYKNRLWFQVLRAKFYSEDKASVIEFFEKTAKDQPKNSLYYQGLSYVAGAYKHSGNYKKSNALFSQIFDEFEPLMPAALFDYKPLPETEFEESVKLASNTSTKETLYALQGYYTNGFEKMTALYEINPASKHLDFLLSRWVNIDEQSINIYTEYATLDIIDAQKAKSELKSKVDASELQWINRAAEEQKVANPYIWKAAAAYFNSFVGDYQTSAKQLGEAYQLAKNEEEKAQVISLRLLNNLLSLDKIDKNGEEKLIADVTWLFYDPSNTEYDVYTSPKRINYLQMFTKKYLSAIYKGEGNTLMAELTYPVKGFFKDQNRSVAMEKLLLSETRTAWQDVFAGIYPYKLADIYESRGIYLFYEDKIEEAIAEFERITPFEMREYNWETQEYETKEVDYKTVELLGNPFNGKIKDCNDCDHKDKQPVKYSQLSFLKKVQEMKEKIAQDEDVYNNALLVGNAFYNTSYFGNARRFYYNNVIGEYGSNYIEEANKPALHNMENAGKYYELALKHVQNAEQGAKINYLLAKVERNDFYAIQYFSQPYFYPYSDNLVSFKAWKGFEELKQNYADTKYYQEVIKECGYFRKYVGME</sequence>
<dbReference type="Proteomes" id="UP000198785">
    <property type="component" value="Unassembled WGS sequence"/>
</dbReference>
<dbReference type="RefSeq" id="WP_093363143.1">
    <property type="nucleotide sequence ID" value="NZ_FOZZ01000001.1"/>
</dbReference>
<evidence type="ECO:0000313" key="1">
    <source>
        <dbReference type="EMBL" id="SFS30315.1"/>
    </source>
</evidence>
<dbReference type="OrthoDB" id="605297at2"/>
<dbReference type="AlphaFoldDB" id="A0A1I6NQZ1"/>